<evidence type="ECO:0000313" key="1">
    <source>
        <dbReference type="EMBL" id="BBG23515.1"/>
    </source>
</evidence>
<evidence type="ECO:0008006" key="5">
    <source>
        <dbReference type="Google" id="ProtNLM"/>
    </source>
</evidence>
<protein>
    <recommendedName>
        <fullName evidence="5">CRISPR type III-B/RAMP module-associated protein Cmr5</fullName>
    </recommendedName>
</protein>
<reference evidence="4" key="1">
    <citation type="submission" date="2018-09" db="EMBL/GenBank/DDBJ databases">
        <title>Complete Genome Sequencing of Sulfolobus sp. JCM 16834.</title>
        <authorList>
            <person name="Kato S."/>
            <person name="Itoh T."/>
            <person name="Ohkuma M."/>
        </authorList>
    </citation>
    <scope>NUCLEOTIDE SEQUENCE [LARGE SCALE GENOMIC DNA]</scope>
    <source>
        <strain evidence="4">IC-007</strain>
    </source>
</reference>
<evidence type="ECO:0000313" key="4">
    <source>
        <dbReference type="Proteomes" id="UP000325030"/>
    </source>
</evidence>
<dbReference type="KEGG" id="step:IC006_0799"/>
<keyword evidence="3" id="KW-1185">Reference proteome</keyword>
<organism evidence="1 3">
    <name type="scientific">Sulfuracidifex tepidarius</name>
    <dbReference type="NCBI Taxonomy" id="1294262"/>
    <lineage>
        <taxon>Archaea</taxon>
        <taxon>Thermoproteota</taxon>
        <taxon>Thermoprotei</taxon>
        <taxon>Sulfolobales</taxon>
        <taxon>Sulfolobaceae</taxon>
        <taxon>Sulfuracidifex</taxon>
    </lineage>
</organism>
<accession>A0A510E2G3</accession>
<evidence type="ECO:0000313" key="2">
    <source>
        <dbReference type="EMBL" id="BBG26268.1"/>
    </source>
</evidence>
<dbReference type="OrthoDB" id="33020at2157"/>
<accession>A0A510DTL8</accession>
<gene>
    <name evidence="1" type="ORF">IC006_0799</name>
    <name evidence="2" type="ORF">IC007_0773</name>
</gene>
<dbReference type="Proteomes" id="UP000322983">
    <property type="component" value="Chromosome"/>
</dbReference>
<dbReference type="EMBL" id="AP018930">
    <property type="protein sequence ID" value="BBG26268.1"/>
    <property type="molecule type" value="Genomic_DNA"/>
</dbReference>
<evidence type="ECO:0000313" key="3">
    <source>
        <dbReference type="Proteomes" id="UP000322983"/>
    </source>
</evidence>
<sequence length="117" mass="13610">MASVENEAKKIASTYARWLRNPEDALFGKGGEGCVSSMYKKVKQAHTKDEIREILNLSQYQMERTTMNDLTRFVNDLLNKINPMSDEEAVKFVIEVFRYFQIALATKLHDMNRGLWM</sequence>
<dbReference type="GeneID" id="41717175"/>
<dbReference type="EMBL" id="AP018929">
    <property type="protein sequence ID" value="BBG23515.1"/>
    <property type="molecule type" value="Genomic_DNA"/>
</dbReference>
<dbReference type="STRING" id="1294262.GCA_001316085_01633"/>
<dbReference type="AlphaFoldDB" id="A0A510DTL8"/>
<proteinExistence type="predicted"/>
<dbReference type="RefSeq" id="WP_054845912.1">
    <property type="nucleotide sequence ID" value="NZ_AP018929.1"/>
</dbReference>
<name>A0A510DTL8_9CREN</name>
<dbReference type="Proteomes" id="UP000325030">
    <property type="component" value="Chromosome"/>
</dbReference>
<reference evidence="1 3" key="2">
    <citation type="journal article" date="2020" name="Int. J. Syst. Evol. Microbiol.">
        <title>Sulfuracidifex tepidarius gen. nov., sp. nov. and transfer of Sulfolobus metallicus Huber and Stetter 1992 to the genus Sulfuracidifex as Sulfuracidifex metallicus comb. nov.</title>
        <authorList>
            <person name="Itoh T."/>
            <person name="Miura T."/>
            <person name="Sakai H.D."/>
            <person name="Kato S."/>
            <person name="Ohkuma M."/>
            <person name="Takashina T."/>
        </authorList>
    </citation>
    <scope>NUCLEOTIDE SEQUENCE [LARGE SCALE GENOMIC DNA]</scope>
    <source>
        <strain evidence="1 3">IC-006</strain>
        <strain evidence="2">IC-007</strain>
    </source>
</reference>